<feature type="repeat" description="PPR" evidence="3">
    <location>
        <begin position="368"/>
        <end position="402"/>
    </location>
</feature>
<feature type="repeat" description="PPR" evidence="3">
    <location>
        <begin position="267"/>
        <end position="301"/>
    </location>
</feature>
<evidence type="ECO:0000256" key="2">
    <source>
        <dbReference type="ARBA" id="ARBA00061659"/>
    </source>
</evidence>
<dbReference type="Proteomes" id="UP001630127">
    <property type="component" value="Unassembled WGS sequence"/>
</dbReference>
<evidence type="ECO:0000313" key="4">
    <source>
        <dbReference type="EMBL" id="KAL3524432.1"/>
    </source>
</evidence>
<feature type="repeat" description="PPR" evidence="3">
    <location>
        <begin position="403"/>
        <end position="437"/>
    </location>
</feature>
<dbReference type="PROSITE" id="PS51375">
    <property type="entry name" value="PPR"/>
    <property type="match status" value="8"/>
</dbReference>
<comment type="caution">
    <text evidence="4">The sequence shown here is derived from an EMBL/GenBank/DDBJ whole genome shotgun (WGS) entry which is preliminary data.</text>
</comment>
<evidence type="ECO:0000256" key="1">
    <source>
        <dbReference type="ARBA" id="ARBA00022737"/>
    </source>
</evidence>
<dbReference type="Pfam" id="PF01535">
    <property type="entry name" value="PPR"/>
    <property type="match status" value="9"/>
</dbReference>
<dbReference type="NCBIfam" id="TIGR00756">
    <property type="entry name" value="PPR"/>
    <property type="match status" value="9"/>
</dbReference>
<organism evidence="4 5">
    <name type="scientific">Cinchona calisaya</name>
    <dbReference type="NCBI Taxonomy" id="153742"/>
    <lineage>
        <taxon>Eukaryota</taxon>
        <taxon>Viridiplantae</taxon>
        <taxon>Streptophyta</taxon>
        <taxon>Embryophyta</taxon>
        <taxon>Tracheophyta</taxon>
        <taxon>Spermatophyta</taxon>
        <taxon>Magnoliopsida</taxon>
        <taxon>eudicotyledons</taxon>
        <taxon>Gunneridae</taxon>
        <taxon>Pentapetalae</taxon>
        <taxon>asterids</taxon>
        <taxon>lamiids</taxon>
        <taxon>Gentianales</taxon>
        <taxon>Rubiaceae</taxon>
        <taxon>Cinchonoideae</taxon>
        <taxon>Cinchoneae</taxon>
        <taxon>Cinchona</taxon>
    </lineage>
</organism>
<feature type="repeat" description="PPR" evidence="3">
    <location>
        <begin position="539"/>
        <end position="573"/>
    </location>
</feature>
<feature type="repeat" description="PPR" evidence="3">
    <location>
        <begin position="200"/>
        <end position="234"/>
    </location>
</feature>
<dbReference type="Gene3D" id="1.25.40.10">
    <property type="entry name" value="Tetratricopeptide repeat domain"/>
    <property type="match status" value="5"/>
</dbReference>
<dbReference type="FunFam" id="1.25.40.10:FF:000031">
    <property type="entry name" value="Pentatricopeptide repeat-containing protein mitochondrial"/>
    <property type="match status" value="1"/>
</dbReference>
<dbReference type="InterPro" id="IPR046848">
    <property type="entry name" value="E_motif"/>
</dbReference>
<dbReference type="Pfam" id="PF13041">
    <property type="entry name" value="PPR_2"/>
    <property type="match status" value="2"/>
</dbReference>
<sequence>MWSLLAPVTHPNLLQHAASPLPSQSHGGKPTSLCPQLLKPTYHHQNPSLSFPSLSRNLTDDLDGPVNTAAYASILDSYECSEFGKQVHAHAFKKGFGGHKFVQTKLLQMYSRCGCFVDAIKMFENMPERNLYCWIAVLKSYLNNGYFEEAFMLFEDLQLEDVELEFFVFPVVLRICIGCGGLRLGGQLHGIVIKNGFVSNIYVANALIDMYGKCRSLDDAKNFFNQMTERDCVSWNSVVTACAANGVVHEALEFLHEMFEEDNLAPNTVSWSAVIGGLSQNGYDEEAIEMLYSMSAAGFEPNARTLASVLPACGRLQALGPGKEIHGYLARHGFMYNPFVVNGLVDLYRKCWDMKSALTLFSLFSLKNEVSYNTMIVGYFENGEISKAKELFDEMELEGKRNEIISWNSMISGYVDNFMFDEALAVFRALIDKDIEADSYTLGSVLTACAGMGSLRSGKETHSYAIVRGLQSDTFVGGALVEMYCKCSDLKAAQKAFDEVIERDTPTWNAFISGYARSNQIESIDLILQKMKEDGLEPNVYTWNGIIAGHVENEHNELALQLFSDMQSSNVRPDIYTVGIILPACSRLATIERGMQLHAYAIRCDYESDAHIGAALVDMYAKCGSINHSEHVYNRIENFNLVTENAMLTAYAMHGHGEEGIAFFRKLLVNGFRPDGITFLSALSSCVHAGSVQAGRECFDMMAFYYVNPTLKHYTCLVDLLSRAGMLDEAFDVIRKMPMEPDSVIWGALLGGCVIHGNVDIGELAATKLIELEPNNTGNHVMLANLYASAGRWSDLARTRRLTTDRQLRKSPGCSWIEDRDGIHVFIACDGSHNRANEIYAILDNLTFQMSVKQD</sequence>
<dbReference type="EMBL" id="JBJUIK010000007">
    <property type="protein sequence ID" value="KAL3524432.1"/>
    <property type="molecule type" value="Genomic_DNA"/>
</dbReference>
<feature type="repeat" description="PPR" evidence="3">
    <location>
        <begin position="130"/>
        <end position="164"/>
    </location>
</feature>
<evidence type="ECO:0008006" key="6">
    <source>
        <dbReference type="Google" id="ProtNLM"/>
    </source>
</evidence>
<gene>
    <name evidence="4" type="ORF">ACH5RR_017266</name>
</gene>
<dbReference type="Pfam" id="PF20431">
    <property type="entry name" value="E_motif"/>
    <property type="match status" value="1"/>
</dbReference>
<dbReference type="InterPro" id="IPR046960">
    <property type="entry name" value="PPR_At4g14850-like_plant"/>
</dbReference>
<dbReference type="FunFam" id="1.25.40.10:FF:000280">
    <property type="entry name" value="Pentatricopeptide repeat-containing protein"/>
    <property type="match status" value="1"/>
</dbReference>
<comment type="similarity">
    <text evidence="2">Belongs to the PPR family. PCMP-E subfamily.</text>
</comment>
<dbReference type="AlphaFoldDB" id="A0ABD3A1Y0"/>
<dbReference type="FunFam" id="1.25.40.10:FF:000393">
    <property type="entry name" value="Pentatricopeptide repeat-containing protein At1g20230"/>
    <property type="match status" value="2"/>
</dbReference>
<evidence type="ECO:0000313" key="5">
    <source>
        <dbReference type="Proteomes" id="UP001630127"/>
    </source>
</evidence>
<proteinExistence type="inferred from homology"/>
<dbReference type="InterPro" id="IPR011990">
    <property type="entry name" value="TPR-like_helical_dom_sf"/>
</dbReference>
<accession>A0ABD3A1Y0</accession>
<dbReference type="PANTHER" id="PTHR47926">
    <property type="entry name" value="PENTATRICOPEPTIDE REPEAT-CONTAINING PROTEIN"/>
    <property type="match status" value="1"/>
</dbReference>
<evidence type="ECO:0000256" key="3">
    <source>
        <dbReference type="PROSITE-ProRule" id="PRU00708"/>
    </source>
</evidence>
<feature type="repeat" description="PPR" evidence="3">
    <location>
        <begin position="504"/>
        <end position="538"/>
    </location>
</feature>
<reference evidence="4 5" key="1">
    <citation type="submission" date="2024-11" db="EMBL/GenBank/DDBJ databases">
        <title>A near-complete genome assembly of Cinchona calisaya.</title>
        <authorList>
            <person name="Lian D.C."/>
            <person name="Zhao X.W."/>
            <person name="Wei L."/>
        </authorList>
    </citation>
    <scope>NUCLEOTIDE SEQUENCE [LARGE SCALE GENOMIC DNA]</scope>
    <source>
        <tissue evidence="4">Nenye</tissue>
    </source>
</reference>
<dbReference type="InterPro" id="IPR002885">
    <property type="entry name" value="PPR_rpt"/>
</dbReference>
<keyword evidence="1" id="KW-0677">Repeat</keyword>
<dbReference type="PANTHER" id="PTHR47926:SF386">
    <property type="entry name" value="PENTATRICOPEPTIDE REPEAT-CONTAINING PROTEIN"/>
    <property type="match status" value="1"/>
</dbReference>
<name>A0ABD3A1Y0_9GENT</name>
<keyword evidence="5" id="KW-1185">Reference proteome</keyword>
<protein>
    <recommendedName>
        <fullName evidence="6">Chlororespiratory reduction 21</fullName>
    </recommendedName>
</protein>
<feature type="repeat" description="PPR" evidence="3">
    <location>
        <begin position="640"/>
        <end position="674"/>
    </location>
</feature>